<evidence type="ECO:0000313" key="5">
    <source>
        <dbReference type="EMBL" id="KAK5810669.1"/>
    </source>
</evidence>
<reference evidence="5 6" key="1">
    <citation type="submission" date="2023-03" db="EMBL/GenBank/DDBJ databases">
        <title>WGS of Gossypium arboreum.</title>
        <authorList>
            <person name="Yu D."/>
        </authorList>
    </citation>
    <scope>NUCLEOTIDE SEQUENCE [LARGE SCALE GENOMIC DNA]</scope>
    <source>
        <tissue evidence="5">Leaf</tissue>
    </source>
</reference>
<accession>A0ABR0NZ68</accession>
<dbReference type="Pfam" id="PF04825">
    <property type="entry name" value="Rad21_Rec8_N"/>
    <property type="match status" value="1"/>
</dbReference>
<dbReference type="PANTHER" id="PTHR12498:SF0">
    <property type="entry name" value="PROTEIN N-TERMINAL ASPARAGINE AMIDOHYDROLASE"/>
    <property type="match status" value="1"/>
</dbReference>
<proteinExistence type="inferred from homology"/>
<dbReference type="Pfam" id="PF04824">
    <property type="entry name" value="Rad21_Rec8"/>
    <property type="match status" value="1"/>
</dbReference>
<feature type="compositionally biased region" description="Polar residues" evidence="2">
    <location>
        <begin position="635"/>
        <end position="648"/>
    </location>
</feature>
<evidence type="ECO:0000256" key="2">
    <source>
        <dbReference type="SAM" id="MobiDB-lite"/>
    </source>
</evidence>
<feature type="compositionally biased region" description="Pro residues" evidence="2">
    <location>
        <begin position="662"/>
        <end position="678"/>
    </location>
</feature>
<feature type="region of interest" description="Disordered" evidence="2">
    <location>
        <begin position="634"/>
        <end position="688"/>
    </location>
</feature>
<dbReference type="InterPro" id="IPR026750">
    <property type="entry name" value="NTAN1"/>
</dbReference>
<organism evidence="5 6">
    <name type="scientific">Gossypium arboreum</name>
    <name type="common">Tree cotton</name>
    <name type="synonym">Gossypium nanking</name>
    <dbReference type="NCBI Taxonomy" id="29729"/>
    <lineage>
        <taxon>Eukaryota</taxon>
        <taxon>Viridiplantae</taxon>
        <taxon>Streptophyta</taxon>
        <taxon>Embryophyta</taxon>
        <taxon>Tracheophyta</taxon>
        <taxon>Spermatophyta</taxon>
        <taxon>Magnoliopsida</taxon>
        <taxon>eudicotyledons</taxon>
        <taxon>Gunneridae</taxon>
        <taxon>Pentapetalae</taxon>
        <taxon>rosids</taxon>
        <taxon>malvids</taxon>
        <taxon>Malvales</taxon>
        <taxon>Malvaceae</taxon>
        <taxon>Malvoideae</taxon>
        <taxon>Gossypium</taxon>
    </lineage>
</organism>
<dbReference type="InterPro" id="IPR036390">
    <property type="entry name" value="WH_DNA-bd_sf"/>
</dbReference>
<feature type="region of interest" description="Disordered" evidence="2">
    <location>
        <begin position="525"/>
        <end position="577"/>
    </location>
</feature>
<name>A0ABR0NZ68_GOSAR</name>
<feature type="compositionally biased region" description="Basic and acidic residues" evidence="2">
    <location>
        <begin position="530"/>
        <end position="542"/>
    </location>
</feature>
<evidence type="ECO:0000256" key="1">
    <source>
        <dbReference type="ARBA" id="ARBA00009870"/>
    </source>
</evidence>
<dbReference type="Pfam" id="PF14736">
    <property type="entry name" value="N_Asn_amidohyd"/>
    <property type="match status" value="1"/>
</dbReference>
<dbReference type="CDD" id="cd21793">
    <property type="entry name" value="Rad21_Rec8_M_AtSYN1-like"/>
    <property type="match status" value="1"/>
</dbReference>
<dbReference type="PANTHER" id="PTHR12498">
    <property type="entry name" value="N-TERMINAL ASPARAGINE AMIDOHYDROLASE"/>
    <property type="match status" value="1"/>
</dbReference>
<evidence type="ECO:0000259" key="4">
    <source>
        <dbReference type="Pfam" id="PF04825"/>
    </source>
</evidence>
<comment type="caution">
    <text evidence="5">The sequence shown here is derived from an EMBL/GenBank/DDBJ whole genome shotgun (WGS) entry which is preliminary data.</text>
</comment>
<dbReference type="InterPro" id="IPR023093">
    <property type="entry name" value="ScpA-like_C"/>
</dbReference>
<feature type="domain" description="Rad21/Rec8-like protein N-terminal" evidence="4">
    <location>
        <begin position="368"/>
        <end position="457"/>
    </location>
</feature>
<evidence type="ECO:0008006" key="7">
    <source>
        <dbReference type="Google" id="ProtNLM"/>
    </source>
</evidence>
<dbReference type="Proteomes" id="UP001358586">
    <property type="component" value="Chromosome 8"/>
</dbReference>
<feature type="region of interest" description="Disordered" evidence="2">
    <location>
        <begin position="784"/>
        <end position="807"/>
    </location>
</feature>
<gene>
    <name evidence="5" type="ORF">PVK06_025985</name>
</gene>
<dbReference type="InterPro" id="IPR006910">
    <property type="entry name" value="Rad21_Rec8_N"/>
</dbReference>
<dbReference type="EMBL" id="JARKNE010000008">
    <property type="protein sequence ID" value="KAK5810669.1"/>
    <property type="molecule type" value="Genomic_DNA"/>
</dbReference>
<protein>
    <recommendedName>
        <fullName evidence="7">Sister chromatid cohesion 1 protein 3</fullName>
    </recommendedName>
</protein>
<feature type="domain" description="Rad21/Rec8-like protein C-terminal eukaryotic" evidence="3">
    <location>
        <begin position="964"/>
        <end position="1013"/>
    </location>
</feature>
<sequence>MIFVDGLPFSLNFSSSSSSSSKSQPSDLLAALMEHQVLVSATLSFKSIQERKVSASMDSKLITSSNSSRYVYLFQREYATVDPSLVHYVGTDEATTCVGVVIRNRKNGMTSVSHMDSPKIVDIGFSQMLALVVDHNLDADLDVHLVGAFEDVSPNHASGRSISQRKRDGYSIPLCRKIVETMQKRPEKFHVKTLCVLRHNTKYDSQGNALPIFNGLLVETSSGTLIPASFDKTSRCPDEIVRRLRVSSSYEDPSWQGKLLDTYDTKTDRFIIAPCSWTKRLVQIVLSLQSLSDSEILASCSTSPLAEGPEFVDNERRLWNYLIKNPDWRTTFPMRQPRVFERTGDGGWKRAGHIFHEHVERYPDCWAPLGTVWTAAHLQHRLKKSHYASIDILSTVDHIMFPEVPIALRMSAHLLLGISRIYSKKVDYLFHDCNIILIGLSKVFATTQVNLPEDARQAPVQAITLPETLDLDAMDLDVDVYTEDASDNHLKSPEDITLTDQIPVERDAYVAITFDDDIMMDDALPQMNDNLHEPPESGHEGFEDPGPDNQEQVPSVQNAGPSNQTQVLESVSNEGSQDLPEIEILRDASHDFSTQKLPSMCPDDKNTDALEQALDEKEICSPSLNLLASGELSMPFQQHSNPPTSASNGPPEAFVHESPELVIPPSPPPPPPPPPPQPRQRRKTRQKFDEKLVLPNRFMKRALEDCSDLVRKKKKIPCSALGIWKSNNDRKMDQVFNEPSLTGLSEDICIMFKRDGISIKSQLVVPEEIVPEPMVTQFTVPTNEASSELRVGPATPDPRAGLSPGSAPGMDMETERLRHIEGNAADNVFPEFESFAAGSMPSPFRREDTPFSARSLESELAPTAGTASTTNFAASTATRWSDIDTPRTFMEEQSCLGNSGFSTIPEFETSETDLYFLEEDANTPTESAASQGVGSLSARTRAVAKYLKSHSPITPISEDGHIDLSLNKILEGKTRKICARMFFETVVLKSYGMIDVRQEEAYGDITLQLNPSMLSKVDPSKSV</sequence>
<dbReference type="Gene3D" id="1.10.10.580">
    <property type="entry name" value="Structural maintenance of chromosome 1. Chain E"/>
    <property type="match status" value="1"/>
</dbReference>
<evidence type="ECO:0000313" key="6">
    <source>
        <dbReference type="Proteomes" id="UP001358586"/>
    </source>
</evidence>
<dbReference type="InterPro" id="IPR006909">
    <property type="entry name" value="Rad21/Rec8_C_eu"/>
</dbReference>
<keyword evidence="6" id="KW-1185">Reference proteome</keyword>
<feature type="compositionally biased region" description="Polar residues" evidence="2">
    <location>
        <begin position="549"/>
        <end position="576"/>
    </location>
</feature>
<dbReference type="SUPFAM" id="SSF46785">
    <property type="entry name" value="Winged helix' DNA-binding domain"/>
    <property type="match status" value="1"/>
</dbReference>
<comment type="similarity">
    <text evidence="1">Belongs to the rad21 family.</text>
</comment>
<evidence type="ECO:0000259" key="3">
    <source>
        <dbReference type="Pfam" id="PF04824"/>
    </source>
</evidence>